<evidence type="ECO:0000313" key="6">
    <source>
        <dbReference type="EMBL" id="RUO37533.1"/>
    </source>
</evidence>
<dbReference type="Pfam" id="PF07072">
    <property type="entry name" value="ZapD"/>
    <property type="match status" value="1"/>
</dbReference>
<evidence type="ECO:0000313" key="7">
    <source>
        <dbReference type="Proteomes" id="UP000286934"/>
    </source>
</evidence>
<keyword evidence="3 5" id="KW-0717">Septation</keyword>
<dbReference type="InterPro" id="IPR009777">
    <property type="entry name" value="ZapD"/>
</dbReference>
<sequence>MAWKTYEHPLEERVRVYLRIEALLDQLELAAEQVTPVNYPLFFGGLFNLLDLLDRTDTRADLIKDLERREAKLLAFFNHPDVDQRRLQEIHQDVRGILQALCEGRKFGYALRDHRLLGNIRQRMGIMGGQCHNELPDLQYWLQTSAADRRHDAHTWLEQLSVLRDALAMEMTMLREQTNFTPLVAENGNWLGNEEKLSMLRVRVPAELAIYPLISGHRQRYNIRFMHAGTSERAAYQEAVNFELARCL</sequence>
<dbReference type="GO" id="GO:0032153">
    <property type="term" value="C:cell division site"/>
    <property type="evidence" value="ECO:0007669"/>
    <property type="project" value="TreeGrafter"/>
</dbReference>
<evidence type="ECO:0000256" key="1">
    <source>
        <dbReference type="ARBA" id="ARBA00022490"/>
    </source>
</evidence>
<dbReference type="HAMAP" id="MF_01092">
    <property type="entry name" value="ZapD"/>
    <property type="match status" value="1"/>
</dbReference>
<keyword evidence="1 5" id="KW-0963">Cytoplasm</keyword>
<evidence type="ECO:0000256" key="3">
    <source>
        <dbReference type="ARBA" id="ARBA00023210"/>
    </source>
</evidence>
<keyword evidence="2 5" id="KW-0132">Cell division</keyword>
<dbReference type="Gene3D" id="1.10.3900.10">
    <property type="entry name" value="YacF-like"/>
    <property type="match status" value="1"/>
</dbReference>
<dbReference type="Proteomes" id="UP000286934">
    <property type="component" value="Unassembled WGS sequence"/>
</dbReference>
<evidence type="ECO:0000256" key="2">
    <source>
        <dbReference type="ARBA" id="ARBA00022618"/>
    </source>
</evidence>
<comment type="similarity">
    <text evidence="5">Belongs to the ZapD family.</text>
</comment>
<keyword evidence="7" id="KW-1185">Reference proteome</keyword>
<proteinExistence type="inferred from homology"/>
<dbReference type="GO" id="GO:0043093">
    <property type="term" value="P:FtsZ-dependent cytokinesis"/>
    <property type="evidence" value="ECO:0007669"/>
    <property type="project" value="UniProtKB-UniRule"/>
</dbReference>
<dbReference type="EMBL" id="PIPP01000002">
    <property type="protein sequence ID" value="RUO37533.1"/>
    <property type="molecule type" value="Genomic_DNA"/>
</dbReference>
<comment type="function">
    <text evidence="5">Cell division factor that enhances FtsZ-ring assembly. Directly interacts with FtsZ and promotes bundling of FtsZ protofilaments, with a reduction in FtsZ GTPase activity.</text>
</comment>
<comment type="subcellular location">
    <subcellularLocation>
        <location evidence="5">Cytoplasm</location>
    </subcellularLocation>
    <text evidence="5">Localizes to mid-cell in an FtsZ-dependent manner.</text>
</comment>
<dbReference type="InterPro" id="IPR027462">
    <property type="entry name" value="ZapD_C"/>
</dbReference>
<evidence type="ECO:0000256" key="4">
    <source>
        <dbReference type="ARBA" id="ARBA00023306"/>
    </source>
</evidence>
<dbReference type="PANTHER" id="PTHR39455:SF1">
    <property type="entry name" value="CELL DIVISION PROTEIN ZAPD"/>
    <property type="match status" value="1"/>
</dbReference>
<reference evidence="7" key="1">
    <citation type="journal article" date="2018" name="Front. Microbiol.">
        <title>Genome-Based Analysis Reveals the Taxonomy and Diversity of the Family Idiomarinaceae.</title>
        <authorList>
            <person name="Liu Y."/>
            <person name="Lai Q."/>
            <person name="Shao Z."/>
        </authorList>
    </citation>
    <scope>NUCLEOTIDE SEQUENCE [LARGE SCALE GENOMIC DNA]</scope>
    <source>
        <strain evidence="7">AIS</strain>
    </source>
</reference>
<dbReference type="InterPro" id="IPR036268">
    <property type="entry name" value="ZapD_sf"/>
</dbReference>
<dbReference type="PANTHER" id="PTHR39455">
    <property type="entry name" value="CELL DIVISION PROTEIN ZAPD"/>
    <property type="match status" value="1"/>
</dbReference>
<gene>
    <name evidence="5" type="primary">zapD</name>
    <name evidence="6" type="ORF">CWE13_06135</name>
</gene>
<dbReference type="AlphaFoldDB" id="A0A432WUU0"/>
<comment type="caution">
    <text evidence="6">The sequence shown here is derived from an EMBL/GenBank/DDBJ whole genome shotgun (WGS) entry which is preliminary data.</text>
</comment>
<evidence type="ECO:0000256" key="5">
    <source>
        <dbReference type="HAMAP-Rule" id="MF_01092"/>
    </source>
</evidence>
<dbReference type="RefSeq" id="WP_126806852.1">
    <property type="nucleotide sequence ID" value="NZ_PIPP01000002.1"/>
</dbReference>
<dbReference type="GO" id="GO:0000917">
    <property type="term" value="P:division septum assembly"/>
    <property type="evidence" value="ECO:0007669"/>
    <property type="project" value="UniProtKB-KW"/>
</dbReference>
<keyword evidence="4 5" id="KW-0131">Cell cycle</keyword>
<dbReference type="SUPFAM" id="SSF160950">
    <property type="entry name" value="YacF-like"/>
    <property type="match status" value="1"/>
</dbReference>
<dbReference type="Gene3D" id="2.60.440.10">
    <property type="entry name" value="YacF-like domains"/>
    <property type="match status" value="1"/>
</dbReference>
<comment type="subunit">
    <text evidence="5">Interacts with FtsZ.</text>
</comment>
<accession>A0A432WUU0</accession>
<name>A0A432WUU0_9GAMM</name>
<dbReference type="GO" id="GO:0005737">
    <property type="term" value="C:cytoplasm"/>
    <property type="evidence" value="ECO:0007669"/>
    <property type="project" value="UniProtKB-SubCell"/>
</dbReference>
<dbReference type="OrthoDB" id="5294622at2"/>
<organism evidence="6 7">
    <name type="scientific">Aliidiomarina shirensis</name>
    <dbReference type="NCBI Taxonomy" id="1048642"/>
    <lineage>
        <taxon>Bacteria</taxon>
        <taxon>Pseudomonadati</taxon>
        <taxon>Pseudomonadota</taxon>
        <taxon>Gammaproteobacteria</taxon>
        <taxon>Alteromonadales</taxon>
        <taxon>Idiomarinaceae</taxon>
        <taxon>Aliidiomarina</taxon>
    </lineage>
</organism>
<protein>
    <recommendedName>
        <fullName evidence="5">Cell division protein ZapD</fullName>
    </recommendedName>
    <alternativeName>
        <fullName evidence="5">Z ring-associated protein D</fullName>
    </alternativeName>
</protein>